<sequence length="86" mass="9750">MGAKIVKLINEDSSLEDGSDFDRVRDLEEGEESSSWDSSSSSGVEEVYDSENCSSEYKPSGEDPYFVEKRFIAGSNQYFYNIVKRK</sequence>
<evidence type="ECO:0000313" key="3">
    <source>
        <dbReference type="Proteomes" id="UP000483820"/>
    </source>
</evidence>
<dbReference type="EMBL" id="WUAV01000003">
    <property type="protein sequence ID" value="KAF1760531.1"/>
    <property type="molecule type" value="Genomic_DNA"/>
</dbReference>
<evidence type="ECO:0000256" key="1">
    <source>
        <dbReference type="SAM" id="MobiDB-lite"/>
    </source>
</evidence>
<gene>
    <name evidence="2" type="ORF">GCK72_008780</name>
</gene>
<reference evidence="2 3" key="1">
    <citation type="submission" date="2019-12" db="EMBL/GenBank/DDBJ databases">
        <title>Chromosome-level assembly of the Caenorhabditis remanei genome.</title>
        <authorList>
            <person name="Teterina A.A."/>
            <person name="Willis J.H."/>
            <person name="Phillips P.C."/>
        </authorList>
    </citation>
    <scope>NUCLEOTIDE SEQUENCE [LARGE SCALE GENOMIC DNA]</scope>
    <source>
        <strain evidence="2 3">PX506</strain>
        <tissue evidence="2">Whole organism</tissue>
    </source>
</reference>
<dbReference type="CTD" id="9806353"/>
<feature type="compositionally biased region" description="Low complexity" evidence="1">
    <location>
        <begin position="35"/>
        <end position="45"/>
    </location>
</feature>
<dbReference type="GeneID" id="9806353"/>
<comment type="caution">
    <text evidence="2">The sequence shown here is derived from an EMBL/GenBank/DDBJ whole genome shotgun (WGS) entry which is preliminary data.</text>
</comment>
<proteinExistence type="predicted"/>
<dbReference type="RefSeq" id="XP_003107535.2">
    <property type="nucleotide sequence ID" value="XM_003107487.2"/>
</dbReference>
<dbReference type="KEGG" id="crq:GCK72_008780"/>
<accession>A0A6A5H0I8</accession>
<dbReference type="AlphaFoldDB" id="A0A6A5H0I8"/>
<dbReference type="Proteomes" id="UP000483820">
    <property type="component" value="Chromosome III"/>
</dbReference>
<organism evidence="2 3">
    <name type="scientific">Caenorhabditis remanei</name>
    <name type="common">Caenorhabditis vulgaris</name>
    <dbReference type="NCBI Taxonomy" id="31234"/>
    <lineage>
        <taxon>Eukaryota</taxon>
        <taxon>Metazoa</taxon>
        <taxon>Ecdysozoa</taxon>
        <taxon>Nematoda</taxon>
        <taxon>Chromadorea</taxon>
        <taxon>Rhabditida</taxon>
        <taxon>Rhabditina</taxon>
        <taxon>Rhabditomorpha</taxon>
        <taxon>Rhabditoidea</taxon>
        <taxon>Rhabditidae</taxon>
        <taxon>Peloderinae</taxon>
        <taxon>Caenorhabditis</taxon>
    </lineage>
</organism>
<name>A0A6A5H0I8_CAERE</name>
<protein>
    <submittedName>
        <fullName evidence="2">Uncharacterized protein</fullName>
    </submittedName>
</protein>
<evidence type="ECO:0000313" key="2">
    <source>
        <dbReference type="EMBL" id="KAF1760531.1"/>
    </source>
</evidence>
<feature type="region of interest" description="Disordered" evidence="1">
    <location>
        <begin position="15"/>
        <end position="62"/>
    </location>
</feature>